<dbReference type="Proteomes" id="UP000193685">
    <property type="component" value="Unassembled WGS sequence"/>
</dbReference>
<sequence length="167" mass="18875">MAHTAQQLITPFPVIDTDPHFFRVIRYTRASDWLYAAGLAAGFPGAMTFWERQERSTPKASWPSVMRMSWSIGAVGGFLLAYSRSSQRFWGWSENEREQAKDMEEMKGRVAAGLKPYGDSELSPYMQGVAARNSTFSGLFVGLMPWFNMVNHEHHGVDASKYGEVKK</sequence>
<evidence type="ECO:0000259" key="2">
    <source>
        <dbReference type="Pfam" id="PF10785"/>
    </source>
</evidence>
<keyword evidence="5" id="KW-1185">Reference proteome</keyword>
<evidence type="ECO:0000259" key="3">
    <source>
        <dbReference type="Pfam" id="PF12853"/>
    </source>
</evidence>
<name>A0A1Y2FLW1_PROLT</name>
<dbReference type="RefSeq" id="XP_040726702.1">
    <property type="nucleotide sequence ID" value="XM_040866660.1"/>
</dbReference>
<protein>
    <submittedName>
        <fullName evidence="4">NADH-ubiquinone oxidoreductase complex I, 21 kDa subunit-domain-containing protein</fullName>
    </submittedName>
</protein>
<gene>
    <name evidence="4" type="ORF">BCR37DRAFT_254772</name>
</gene>
<dbReference type="AlphaFoldDB" id="A0A1Y2FLW1"/>
<keyword evidence="4" id="KW-0830">Ubiquinone</keyword>
<dbReference type="STRING" id="56484.A0A1Y2FLW1"/>
<dbReference type="PANTHER" id="PTHR34062">
    <property type="entry name" value="OXIDOREDUCTASE 21 KDA SUBUNIT, PUTATIVE (AFU_ORTHOLOGUE AFUA_4G04750)-RELATED"/>
    <property type="match status" value="1"/>
</dbReference>
<dbReference type="Pfam" id="PF12853">
    <property type="entry name" value="NADH_u_ox_C"/>
    <property type="match status" value="1"/>
</dbReference>
<proteinExistence type="predicted"/>
<feature type="domain" description="NADH-ubiquinone oxidoreductase 21kDa subunit N-terminal" evidence="2">
    <location>
        <begin position="10"/>
        <end position="94"/>
    </location>
</feature>
<reference evidence="4 5" key="1">
    <citation type="submission" date="2016-07" db="EMBL/GenBank/DDBJ databases">
        <title>Pervasive Adenine N6-methylation of Active Genes in Fungi.</title>
        <authorList>
            <consortium name="DOE Joint Genome Institute"/>
            <person name="Mondo S.J."/>
            <person name="Dannebaum R.O."/>
            <person name="Kuo R.C."/>
            <person name="Labutti K."/>
            <person name="Haridas S."/>
            <person name="Kuo A."/>
            <person name="Salamov A."/>
            <person name="Ahrendt S.R."/>
            <person name="Lipzen A."/>
            <person name="Sullivan W."/>
            <person name="Andreopoulos W.B."/>
            <person name="Clum A."/>
            <person name="Lindquist E."/>
            <person name="Daum C."/>
            <person name="Ramamoorthy G.K."/>
            <person name="Gryganskyi A."/>
            <person name="Culley D."/>
            <person name="Magnuson J.K."/>
            <person name="James T.Y."/>
            <person name="O'Malley M.A."/>
            <person name="Stajich J.E."/>
            <person name="Spatafora J.W."/>
            <person name="Visel A."/>
            <person name="Grigoriev I.V."/>
        </authorList>
    </citation>
    <scope>NUCLEOTIDE SEQUENCE [LARGE SCALE GENOMIC DNA]</scope>
    <source>
        <strain evidence="4 5">12-1054</strain>
    </source>
</reference>
<dbReference type="OrthoDB" id="196140at2759"/>
<dbReference type="EMBL" id="MCFI01000005">
    <property type="protein sequence ID" value="ORY84919.1"/>
    <property type="molecule type" value="Genomic_DNA"/>
</dbReference>
<keyword evidence="1" id="KW-0472">Membrane</keyword>
<dbReference type="GeneID" id="63783259"/>
<feature type="transmembrane region" description="Helical" evidence="1">
    <location>
        <begin position="62"/>
        <end position="82"/>
    </location>
</feature>
<evidence type="ECO:0000256" key="1">
    <source>
        <dbReference type="SAM" id="Phobius"/>
    </source>
</evidence>
<organism evidence="4 5">
    <name type="scientific">Protomyces lactucae-debilis</name>
    <dbReference type="NCBI Taxonomy" id="2754530"/>
    <lineage>
        <taxon>Eukaryota</taxon>
        <taxon>Fungi</taxon>
        <taxon>Dikarya</taxon>
        <taxon>Ascomycota</taxon>
        <taxon>Taphrinomycotina</taxon>
        <taxon>Taphrinomycetes</taxon>
        <taxon>Taphrinales</taxon>
        <taxon>Protomycetaceae</taxon>
        <taxon>Protomyces</taxon>
    </lineage>
</organism>
<keyword evidence="1" id="KW-1133">Transmembrane helix</keyword>
<dbReference type="PANTHER" id="PTHR34062:SF1">
    <property type="entry name" value="NADH-UBIQUINONE OXIDOREDUCTASE 21KDA SUBUNIT N-TERMINAL DOMAIN-CONTAINING PROTEIN"/>
    <property type="match status" value="1"/>
</dbReference>
<dbReference type="InterPro" id="IPR019721">
    <property type="entry name" value="NADH-UbQ_OxRdtase_su21_N"/>
</dbReference>
<dbReference type="OMA" id="TVPWFNF"/>
<evidence type="ECO:0000313" key="5">
    <source>
        <dbReference type="Proteomes" id="UP000193685"/>
    </source>
</evidence>
<evidence type="ECO:0000313" key="4">
    <source>
        <dbReference type="EMBL" id="ORY84919.1"/>
    </source>
</evidence>
<feature type="transmembrane region" description="Helical" evidence="1">
    <location>
        <begin position="33"/>
        <end position="50"/>
    </location>
</feature>
<dbReference type="InterPro" id="IPR024549">
    <property type="entry name" value="NADH-UbQ_OxRdtase_su21_C_fun"/>
</dbReference>
<keyword evidence="1" id="KW-0812">Transmembrane</keyword>
<dbReference type="Pfam" id="PF10785">
    <property type="entry name" value="NADH-u_ox-rdase"/>
    <property type="match status" value="1"/>
</dbReference>
<accession>A0A1Y2FLW1</accession>
<feature type="domain" description="NADH-ubiquinone oxidoreductase 21kDa subunit C-terminal fungi" evidence="3">
    <location>
        <begin position="104"/>
        <end position="165"/>
    </location>
</feature>
<dbReference type="InterPro" id="IPR053229">
    <property type="entry name" value="NADH-Q_oxidrdct_subunit"/>
</dbReference>
<comment type="caution">
    <text evidence="4">The sequence shown here is derived from an EMBL/GenBank/DDBJ whole genome shotgun (WGS) entry which is preliminary data.</text>
</comment>